<dbReference type="InParanoid" id="A0A0C2ZN45"/>
<protein>
    <submittedName>
        <fullName evidence="2">Uncharacterized protein</fullName>
    </submittedName>
</protein>
<feature type="region of interest" description="Disordered" evidence="1">
    <location>
        <begin position="246"/>
        <end position="280"/>
    </location>
</feature>
<feature type="region of interest" description="Disordered" evidence="1">
    <location>
        <begin position="162"/>
        <end position="193"/>
    </location>
</feature>
<gene>
    <name evidence="2" type="ORF">SCLCIDRAFT_1214550</name>
</gene>
<evidence type="ECO:0000313" key="3">
    <source>
        <dbReference type="Proteomes" id="UP000053989"/>
    </source>
</evidence>
<dbReference type="Proteomes" id="UP000053989">
    <property type="component" value="Unassembled WGS sequence"/>
</dbReference>
<feature type="compositionally biased region" description="Basic and acidic residues" evidence="1">
    <location>
        <begin position="451"/>
        <end position="461"/>
    </location>
</feature>
<feature type="compositionally biased region" description="Polar residues" evidence="1">
    <location>
        <begin position="262"/>
        <end position="280"/>
    </location>
</feature>
<reference evidence="3" key="2">
    <citation type="submission" date="2015-01" db="EMBL/GenBank/DDBJ databases">
        <title>Evolutionary Origins and Diversification of the Mycorrhizal Mutualists.</title>
        <authorList>
            <consortium name="DOE Joint Genome Institute"/>
            <consortium name="Mycorrhizal Genomics Consortium"/>
            <person name="Kohler A."/>
            <person name="Kuo A."/>
            <person name="Nagy L.G."/>
            <person name="Floudas D."/>
            <person name="Copeland A."/>
            <person name="Barry K.W."/>
            <person name="Cichocki N."/>
            <person name="Veneault-Fourrey C."/>
            <person name="LaButti K."/>
            <person name="Lindquist E.A."/>
            <person name="Lipzen A."/>
            <person name="Lundell T."/>
            <person name="Morin E."/>
            <person name="Murat C."/>
            <person name="Riley R."/>
            <person name="Ohm R."/>
            <person name="Sun H."/>
            <person name="Tunlid A."/>
            <person name="Henrissat B."/>
            <person name="Grigoriev I.V."/>
            <person name="Hibbett D.S."/>
            <person name="Martin F."/>
        </authorList>
    </citation>
    <scope>NUCLEOTIDE SEQUENCE [LARGE SCALE GENOMIC DNA]</scope>
    <source>
        <strain evidence="3">Foug A</strain>
    </source>
</reference>
<proteinExistence type="predicted"/>
<dbReference type="OrthoDB" id="128308at2759"/>
<sequence>MNRVNNPLVPRPPPQIATVNAQTVSSSQNRDITRPVNRFASPEYIQQPNHVDDKQSQMEQSLKRSVTLVIWYKPDCDPVRFTHEVSTFPLFQLTQFPSLITDLELTSESYLDAYNITSGHWEQHMVTTVRTVESEQRLLYKLRKTLLSGLADDECQGLSEELGLQSRRDRHTSKSPTFLSTSTSQLKRPLSADTQASATKRFFISESYPPHAMYIPSIEYMVPAQNVPYGTSLASLSIASPSQVRSGDAVETDTPTAFHGSPSIQSPGISQTPLFNPNAPSLLTSPAPRTLFPQLSHPPSKRWPNDYTVSEIASGFRAMDAMSAQSSAITQRMAFERVFNCRYVKSTVCRHRAVYRKADSGVRTFFEGMGCNEKAGWGEFVRKVEGRVMTAGKSKGGGDEEGGLQVDLPYVIHQNASSPPDARADSGPNVASMGQPHIDHPPGKLFSTRGSHTETPDHDRSTVTGRSGNYFSLEPARGVCS</sequence>
<evidence type="ECO:0000256" key="1">
    <source>
        <dbReference type="SAM" id="MobiDB-lite"/>
    </source>
</evidence>
<organism evidence="2 3">
    <name type="scientific">Scleroderma citrinum Foug A</name>
    <dbReference type="NCBI Taxonomy" id="1036808"/>
    <lineage>
        <taxon>Eukaryota</taxon>
        <taxon>Fungi</taxon>
        <taxon>Dikarya</taxon>
        <taxon>Basidiomycota</taxon>
        <taxon>Agaricomycotina</taxon>
        <taxon>Agaricomycetes</taxon>
        <taxon>Agaricomycetidae</taxon>
        <taxon>Boletales</taxon>
        <taxon>Sclerodermatineae</taxon>
        <taxon>Sclerodermataceae</taxon>
        <taxon>Scleroderma</taxon>
    </lineage>
</organism>
<reference evidence="2 3" key="1">
    <citation type="submission" date="2014-04" db="EMBL/GenBank/DDBJ databases">
        <authorList>
            <consortium name="DOE Joint Genome Institute"/>
            <person name="Kuo A."/>
            <person name="Kohler A."/>
            <person name="Nagy L.G."/>
            <person name="Floudas D."/>
            <person name="Copeland A."/>
            <person name="Barry K.W."/>
            <person name="Cichocki N."/>
            <person name="Veneault-Fourrey C."/>
            <person name="LaButti K."/>
            <person name="Lindquist E.A."/>
            <person name="Lipzen A."/>
            <person name="Lundell T."/>
            <person name="Morin E."/>
            <person name="Murat C."/>
            <person name="Sun H."/>
            <person name="Tunlid A."/>
            <person name="Henrissat B."/>
            <person name="Grigoriev I.V."/>
            <person name="Hibbett D.S."/>
            <person name="Martin F."/>
            <person name="Nordberg H.P."/>
            <person name="Cantor M.N."/>
            <person name="Hua S.X."/>
        </authorList>
    </citation>
    <scope>NUCLEOTIDE SEQUENCE [LARGE SCALE GENOMIC DNA]</scope>
    <source>
        <strain evidence="2 3">Foug A</strain>
    </source>
</reference>
<accession>A0A0C2ZN45</accession>
<feature type="compositionally biased region" description="Polar residues" evidence="1">
    <location>
        <begin position="174"/>
        <end position="193"/>
    </location>
</feature>
<dbReference type="EMBL" id="KN822038">
    <property type="protein sequence ID" value="KIM63008.1"/>
    <property type="molecule type" value="Genomic_DNA"/>
</dbReference>
<dbReference type="AlphaFoldDB" id="A0A0C2ZN45"/>
<dbReference type="HOGENOM" id="CLU_026928_0_0_1"/>
<keyword evidence="3" id="KW-1185">Reference proteome</keyword>
<name>A0A0C2ZN45_9AGAM</name>
<feature type="region of interest" description="Disordered" evidence="1">
    <location>
        <begin position="414"/>
        <end position="481"/>
    </location>
</feature>
<evidence type="ECO:0000313" key="2">
    <source>
        <dbReference type="EMBL" id="KIM63008.1"/>
    </source>
</evidence>